<keyword evidence="2 11" id="KW-0808">Transferase</keyword>
<comment type="similarity">
    <text evidence="1 11">Belongs to the DnaX/STICHEL family.</text>
</comment>
<dbReference type="InterPro" id="IPR003593">
    <property type="entry name" value="AAA+_ATPase"/>
</dbReference>
<keyword evidence="7" id="KW-0862">Zinc</keyword>
<reference evidence="14 15" key="1">
    <citation type="journal article" date="2016" name="Int. J. Syst. Evol. Microbiol.">
        <title>Paraphotobacterium marinum gen. nov., sp. nov., a member of the family Vibrionaceae, isolated from surface seawater.</title>
        <authorList>
            <person name="Huang Z."/>
            <person name="Dong C."/>
            <person name="Shao Z."/>
        </authorList>
    </citation>
    <scope>NUCLEOTIDE SEQUENCE [LARGE SCALE GENOMIC DNA]</scope>
    <source>
        <strain evidence="14 15">NSCS20N07D</strain>
    </source>
</reference>
<evidence type="ECO:0000256" key="7">
    <source>
        <dbReference type="ARBA" id="ARBA00022833"/>
    </source>
</evidence>
<dbReference type="GO" id="GO:0046872">
    <property type="term" value="F:metal ion binding"/>
    <property type="evidence" value="ECO:0007669"/>
    <property type="project" value="UniProtKB-KW"/>
</dbReference>
<dbReference type="EC" id="2.7.7.7" evidence="11"/>
<evidence type="ECO:0000256" key="1">
    <source>
        <dbReference type="ARBA" id="ARBA00006360"/>
    </source>
</evidence>
<dbReference type="Pfam" id="PF22608">
    <property type="entry name" value="DNAX_ATPase_lid"/>
    <property type="match status" value="1"/>
</dbReference>
<proteinExistence type="inferred from homology"/>
<dbReference type="GO" id="GO:0003677">
    <property type="term" value="F:DNA binding"/>
    <property type="evidence" value="ECO:0007669"/>
    <property type="project" value="InterPro"/>
</dbReference>
<dbReference type="InterPro" id="IPR012763">
    <property type="entry name" value="DNA_pol_III_sug/sutau_N"/>
</dbReference>
<protein>
    <recommendedName>
        <fullName evidence="11">DNA polymerase III subunit gamma/tau</fullName>
        <ecNumber evidence="11">2.7.7.7</ecNumber>
    </recommendedName>
</protein>
<dbReference type="InterPro" id="IPR038249">
    <property type="entry name" value="PolIII_tau_V_sf"/>
</dbReference>
<dbReference type="Gene3D" id="3.30.300.150">
    <property type="entry name" value="DNA polymerase III, tau subunit, domain V"/>
    <property type="match status" value="1"/>
</dbReference>
<keyword evidence="6 11" id="KW-0547">Nucleotide-binding</keyword>
<dbReference type="InterPro" id="IPR050238">
    <property type="entry name" value="DNA_Rep/Repair_Clamp_Loader"/>
</dbReference>
<dbReference type="GO" id="GO:0006261">
    <property type="term" value="P:DNA-templated DNA replication"/>
    <property type="evidence" value="ECO:0007669"/>
    <property type="project" value="TreeGrafter"/>
</dbReference>
<keyword evidence="4 11" id="KW-0235">DNA replication</keyword>
<dbReference type="Pfam" id="PF13177">
    <property type="entry name" value="DNA_pol3_delta2"/>
    <property type="match status" value="1"/>
</dbReference>
<dbReference type="InterPro" id="IPR001270">
    <property type="entry name" value="ClpA/B"/>
</dbReference>
<dbReference type="InterPro" id="IPR045085">
    <property type="entry name" value="HLD_clamp_pol_III_gamma_tau"/>
</dbReference>
<feature type="region of interest" description="Disordered" evidence="12">
    <location>
        <begin position="471"/>
        <end position="496"/>
    </location>
</feature>
<feature type="domain" description="AAA+ ATPase" evidence="13">
    <location>
        <begin position="37"/>
        <end position="179"/>
    </location>
</feature>
<dbReference type="PANTHER" id="PTHR11669">
    <property type="entry name" value="REPLICATION FACTOR C / DNA POLYMERASE III GAMMA-TAU SUBUNIT"/>
    <property type="match status" value="1"/>
</dbReference>
<evidence type="ECO:0000256" key="6">
    <source>
        <dbReference type="ARBA" id="ARBA00022741"/>
    </source>
</evidence>
<dbReference type="CDD" id="cd18137">
    <property type="entry name" value="HLD_clamp_pol_III_gamma_tau"/>
    <property type="match status" value="1"/>
</dbReference>
<evidence type="ECO:0000256" key="12">
    <source>
        <dbReference type="SAM" id="MobiDB-lite"/>
    </source>
</evidence>
<accession>A0A220VED2</accession>
<keyword evidence="5" id="KW-0479">Metal-binding</keyword>
<dbReference type="PRINTS" id="PR00300">
    <property type="entry name" value="CLPPROTEASEA"/>
</dbReference>
<dbReference type="NCBIfam" id="TIGR02397">
    <property type="entry name" value="dnaX_nterm"/>
    <property type="match status" value="1"/>
</dbReference>
<dbReference type="Proteomes" id="UP000242175">
    <property type="component" value="Chromosome large"/>
</dbReference>
<dbReference type="SUPFAM" id="SSF52540">
    <property type="entry name" value="P-loop containing nucleoside triphosphate hydrolases"/>
    <property type="match status" value="1"/>
</dbReference>
<dbReference type="Pfam" id="PF12170">
    <property type="entry name" value="DNA_pol3_tau_5"/>
    <property type="match status" value="1"/>
</dbReference>
<dbReference type="FunFam" id="3.40.50.300:FF:000014">
    <property type="entry name" value="DNA polymerase III subunit gamma/tau"/>
    <property type="match status" value="1"/>
</dbReference>
<dbReference type="OrthoDB" id="9810148at2"/>
<keyword evidence="15" id="KW-1185">Reference proteome</keyword>
<keyword evidence="9 11" id="KW-0239">DNA-directed DNA polymerase</keyword>
<comment type="subunit">
    <text evidence="11">DNA polymerase III contains a core (composed of alpha, epsilon and theta chains) that associates with a tau subunit. This core dimerizes to form the POLIII' complex. PolIII' associates with the gamma complex (composed of gamma, delta, delta', psi and chi chains) and with the beta chain to form the complete DNA polymerase III complex.</text>
</comment>
<dbReference type="FunFam" id="1.10.8.60:FF:000013">
    <property type="entry name" value="DNA polymerase III subunit gamma/tau"/>
    <property type="match status" value="1"/>
</dbReference>
<dbReference type="InterPro" id="IPR021029">
    <property type="entry name" value="DNA_pol_III_tau_dom-5"/>
</dbReference>
<dbReference type="KEGG" id="pmai:CF386_05635"/>
<keyword evidence="8 11" id="KW-0067">ATP-binding</keyword>
<dbReference type="Gene3D" id="1.20.272.10">
    <property type="match status" value="1"/>
</dbReference>
<organism evidence="14 15">
    <name type="scientific">Paraphotobacterium marinum</name>
    <dbReference type="NCBI Taxonomy" id="1755811"/>
    <lineage>
        <taxon>Bacteria</taxon>
        <taxon>Pseudomonadati</taxon>
        <taxon>Pseudomonadota</taxon>
        <taxon>Gammaproteobacteria</taxon>
        <taxon>Vibrionales</taxon>
        <taxon>Vibrionaceae</taxon>
        <taxon>Paraphotobacterium</taxon>
    </lineage>
</organism>
<dbReference type="Gene3D" id="1.10.8.60">
    <property type="match status" value="1"/>
</dbReference>
<dbReference type="GO" id="GO:0005524">
    <property type="term" value="F:ATP binding"/>
    <property type="evidence" value="ECO:0007669"/>
    <property type="project" value="UniProtKB-KW"/>
</dbReference>
<dbReference type="Pfam" id="PF12169">
    <property type="entry name" value="DNA_pol3_gamma3"/>
    <property type="match status" value="1"/>
</dbReference>
<evidence type="ECO:0000256" key="8">
    <source>
        <dbReference type="ARBA" id="ARBA00022840"/>
    </source>
</evidence>
<evidence type="ECO:0000259" key="13">
    <source>
        <dbReference type="SMART" id="SM00382"/>
    </source>
</evidence>
<dbReference type="InterPro" id="IPR008921">
    <property type="entry name" value="DNA_pol3_clamp-load_cplx_C"/>
</dbReference>
<dbReference type="AlphaFoldDB" id="A0A220VED2"/>
<evidence type="ECO:0000256" key="10">
    <source>
        <dbReference type="ARBA" id="ARBA00049244"/>
    </source>
</evidence>
<comment type="catalytic activity">
    <reaction evidence="10 11">
        <text>DNA(n) + a 2'-deoxyribonucleoside 5'-triphosphate = DNA(n+1) + diphosphate</text>
        <dbReference type="Rhea" id="RHEA:22508"/>
        <dbReference type="Rhea" id="RHEA-COMP:17339"/>
        <dbReference type="Rhea" id="RHEA-COMP:17340"/>
        <dbReference type="ChEBI" id="CHEBI:33019"/>
        <dbReference type="ChEBI" id="CHEBI:61560"/>
        <dbReference type="ChEBI" id="CHEBI:173112"/>
        <dbReference type="EC" id="2.7.7.7"/>
    </reaction>
</comment>
<evidence type="ECO:0000256" key="2">
    <source>
        <dbReference type="ARBA" id="ARBA00022679"/>
    </source>
</evidence>
<evidence type="ECO:0000256" key="5">
    <source>
        <dbReference type="ARBA" id="ARBA00022723"/>
    </source>
</evidence>
<feature type="compositionally biased region" description="Basic and acidic residues" evidence="12">
    <location>
        <begin position="487"/>
        <end position="496"/>
    </location>
</feature>
<evidence type="ECO:0000313" key="15">
    <source>
        <dbReference type="Proteomes" id="UP000242175"/>
    </source>
</evidence>
<dbReference type="PANTHER" id="PTHR11669:SF0">
    <property type="entry name" value="PROTEIN STICHEL-LIKE 2"/>
    <property type="match status" value="1"/>
</dbReference>
<evidence type="ECO:0000256" key="11">
    <source>
        <dbReference type="RuleBase" id="RU364063"/>
    </source>
</evidence>
<dbReference type="GO" id="GO:0003887">
    <property type="term" value="F:DNA-directed DNA polymerase activity"/>
    <property type="evidence" value="ECO:0007669"/>
    <property type="project" value="UniProtKB-KW"/>
</dbReference>
<dbReference type="RefSeq" id="WP_089073430.1">
    <property type="nucleotide sequence ID" value="NZ_CBCSAM010000001.1"/>
</dbReference>
<evidence type="ECO:0000256" key="9">
    <source>
        <dbReference type="ARBA" id="ARBA00022932"/>
    </source>
</evidence>
<evidence type="ECO:0000256" key="4">
    <source>
        <dbReference type="ARBA" id="ARBA00022705"/>
    </source>
</evidence>
<evidence type="ECO:0000313" key="14">
    <source>
        <dbReference type="EMBL" id="ASK78522.1"/>
    </source>
</evidence>
<evidence type="ECO:0000256" key="3">
    <source>
        <dbReference type="ARBA" id="ARBA00022695"/>
    </source>
</evidence>
<dbReference type="CDD" id="cd00009">
    <property type="entry name" value="AAA"/>
    <property type="match status" value="1"/>
</dbReference>
<keyword evidence="3 11" id="KW-0548">Nucleotidyltransferase</keyword>
<gene>
    <name evidence="11" type="primary">dnaX</name>
    <name evidence="14" type="ORF">CF386_05635</name>
</gene>
<dbReference type="Gene3D" id="3.40.50.300">
    <property type="entry name" value="P-loop containing nucleotide triphosphate hydrolases"/>
    <property type="match status" value="1"/>
</dbReference>
<comment type="function">
    <text evidence="11">DNA polymerase III is a complex, multichain enzyme responsible for most of the replicative synthesis in bacteria. This DNA polymerase also exhibits 3' to 5' exonuclease activity.</text>
</comment>
<dbReference type="SUPFAM" id="SSF48019">
    <property type="entry name" value="post-AAA+ oligomerization domain-like"/>
    <property type="match status" value="1"/>
</dbReference>
<dbReference type="SMART" id="SM00382">
    <property type="entry name" value="AAA"/>
    <property type="match status" value="1"/>
</dbReference>
<dbReference type="GO" id="GO:0009360">
    <property type="term" value="C:DNA polymerase III complex"/>
    <property type="evidence" value="ECO:0007669"/>
    <property type="project" value="InterPro"/>
</dbReference>
<dbReference type="EMBL" id="CP022355">
    <property type="protein sequence ID" value="ASK78522.1"/>
    <property type="molecule type" value="Genomic_DNA"/>
</dbReference>
<dbReference type="InterPro" id="IPR027417">
    <property type="entry name" value="P-loop_NTPase"/>
</dbReference>
<dbReference type="NCBIfam" id="NF005942">
    <property type="entry name" value="PRK07994.1"/>
    <property type="match status" value="1"/>
</dbReference>
<dbReference type="InterPro" id="IPR022754">
    <property type="entry name" value="DNA_pol_III_gamma-3"/>
</dbReference>
<name>A0A220VED2_9GAMM</name>
<sequence>MNDKILALKWRPDYFDDLEGQDHIRMALINALDEKRLHQCYLFTGTRGVGKTTIARLLAKGLNCEMGISGKFCGKCESCVGIKENTSLDLIEIDGASKTKIEDIREILDNVQYKPTKSRFKIYIIDEVHMLSKSSFNALLKTLEEPPQYVKFILATTDPQKIPLTVISRCLQFKLKPITTDILNKQLEKILMHENITFDIEAIAQISKEAKGSLRDALSLTEQAILMSSTDNKHISDSLVRSMLGLISQEDSLNFLIKFAKEGVNCLSKALIFFNAKGVDWLKLLKNLHSDLHKVAMYQVLSENLFITDASTEEYKRKIEYLSNKFSPQEIQVFCEIIIKSIKDLEFSPTEQTGFEIAILRMYAFRIDEGEFLFKASDMNSASESEGIKRNCLKQNNKQEVVSEQNNNFIKENKIVSSKTEDNNFEQIVEKKIESKTNLTNEKHSFSGDIEKPSLSDSLIKSRNLLRAKEEKKKDKLTTLSAPNGKTDSEGFDKKSSLEEPIHPEKMIINQEKIHSSHLISNLSDENDEFINIEKWSTIIEKLSVSKISKQILLNSAMKKHKQLINLFLRDSHKQLQQKKYMNEIKSELSDFFGEAVNIEVFITKEGITPNERKDFLREQKLTNIKKEINTNENVKFFIENFDAQVDYNNIELY</sequence>